<dbReference type="Pfam" id="PF00126">
    <property type="entry name" value="HTH_1"/>
    <property type="match status" value="1"/>
</dbReference>
<gene>
    <name evidence="5" type="ORF">B5808_00335</name>
</gene>
<dbReference type="Gene3D" id="1.10.10.10">
    <property type="entry name" value="Winged helix-like DNA-binding domain superfamily/Winged helix DNA-binding domain"/>
    <property type="match status" value="1"/>
</dbReference>
<keyword evidence="2" id="KW-0805">Transcription regulation</keyword>
<evidence type="ECO:0000256" key="1">
    <source>
        <dbReference type="ARBA" id="ARBA00009437"/>
    </source>
</evidence>
<evidence type="ECO:0000256" key="2">
    <source>
        <dbReference type="ARBA" id="ARBA00023015"/>
    </source>
</evidence>
<dbReference type="PANTHER" id="PTHR30346:SF29">
    <property type="entry name" value="LYSR SUBSTRATE-BINDING"/>
    <property type="match status" value="1"/>
</dbReference>
<dbReference type="InterPro" id="IPR036388">
    <property type="entry name" value="WH-like_DNA-bd_sf"/>
</dbReference>
<dbReference type="PANTHER" id="PTHR30346">
    <property type="entry name" value="TRANSCRIPTIONAL DUAL REGULATOR HCAR-RELATED"/>
    <property type="match status" value="1"/>
</dbReference>
<dbReference type="GO" id="GO:0003700">
    <property type="term" value="F:DNA-binding transcription factor activity"/>
    <property type="evidence" value="ECO:0007669"/>
    <property type="project" value="InterPro"/>
</dbReference>
<dbReference type="SUPFAM" id="SSF53850">
    <property type="entry name" value="Periplasmic binding protein-like II"/>
    <property type="match status" value="1"/>
</dbReference>
<evidence type="ECO:0000313" key="5">
    <source>
        <dbReference type="EMBL" id="ARJ03851.1"/>
    </source>
</evidence>
<dbReference type="KEGG" id="cphy:B5808_00335"/>
<keyword evidence="6" id="KW-1185">Reference proteome</keyword>
<reference evidence="5 6" key="1">
    <citation type="submission" date="2017-04" db="EMBL/GenBank/DDBJ databases">
        <authorList>
            <person name="Afonso C.L."/>
            <person name="Miller P.J."/>
            <person name="Scott M.A."/>
            <person name="Spackman E."/>
            <person name="Goraichik I."/>
            <person name="Dimitrov K.M."/>
            <person name="Suarez D.L."/>
            <person name="Swayne D.E."/>
        </authorList>
    </citation>
    <scope>NUCLEOTIDE SEQUENCE [LARGE SCALE GENOMIC DNA]</scope>
    <source>
        <strain evidence="6">XA(T)</strain>
    </source>
</reference>
<dbReference type="GO" id="GO:0003677">
    <property type="term" value="F:DNA binding"/>
    <property type="evidence" value="ECO:0007669"/>
    <property type="project" value="UniProtKB-KW"/>
</dbReference>
<dbReference type="Proteomes" id="UP000192775">
    <property type="component" value="Chromosome"/>
</dbReference>
<keyword evidence="4" id="KW-0804">Transcription</keyword>
<dbReference type="Gene3D" id="3.40.190.10">
    <property type="entry name" value="Periplasmic binding protein-like II"/>
    <property type="match status" value="2"/>
</dbReference>
<accession>A0A1X9LIU6</accession>
<dbReference type="GO" id="GO:0032993">
    <property type="term" value="C:protein-DNA complex"/>
    <property type="evidence" value="ECO:0007669"/>
    <property type="project" value="TreeGrafter"/>
</dbReference>
<dbReference type="InterPro" id="IPR005119">
    <property type="entry name" value="LysR_subst-bd"/>
</dbReference>
<keyword evidence="3" id="KW-0238">DNA-binding</keyword>
<dbReference type="Pfam" id="PF03466">
    <property type="entry name" value="LysR_substrate"/>
    <property type="match status" value="1"/>
</dbReference>
<evidence type="ECO:0000256" key="4">
    <source>
        <dbReference type="ARBA" id="ARBA00023163"/>
    </source>
</evidence>
<dbReference type="PROSITE" id="PS50931">
    <property type="entry name" value="HTH_LYSR"/>
    <property type="match status" value="1"/>
</dbReference>
<comment type="similarity">
    <text evidence="1">Belongs to the LysR transcriptional regulatory family.</text>
</comment>
<dbReference type="STRING" id="1619308.B5808_00335"/>
<dbReference type="RefSeq" id="WP_085017663.1">
    <property type="nucleotide sequence ID" value="NZ_BMHD01000001.1"/>
</dbReference>
<dbReference type="SUPFAM" id="SSF46785">
    <property type="entry name" value="Winged helix' DNA-binding domain"/>
    <property type="match status" value="1"/>
</dbReference>
<dbReference type="InterPro" id="IPR000847">
    <property type="entry name" value="LysR_HTH_N"/>
</dbReference>
<protein>
    <submittedName>
        <fullName evidence="5">LysR family transcriptional regulator</fullName>
    </submittedName>
</protein>
<organism evidence="5 6">
    <name type="scientific">Cnuibacter physcomitrellae</name>
    <dbReference type="NCBI Taxonomy" id="1619308"/>
    <lineage>
        <taxon>Bacteria</taxon>
        <taxon>Bacillati</taxon>
        <taxon>Actinomycetota</taxon>
        <taxon>Actinomycetes</taxon>
        <taxon>Micrococcales</taxon>
        <taxon>Microbacteriaceae</taxon>
        <taxon>Cnuibacter</taxon>
    </lineage>
</organism>
<evidence type="ECO:0000313" key="6">
    <source>
        <dbReference type="Proteomes" id="UP000192775"/>
    </source>
</evidence>
<evidence type="ECO:0000256" key="3">
    <source>
        <dbReference type="ARBA" id="ARBA00023125"/>
    </source>
</evidence>
<name>A0A1X9LIU6_9MICO</name>
<dbReference type="EMBL" id="CP020715">
    <property type="protein sequence ID" value="ARJ03851.1"/>
    <property type="molecule type" value="Genomic_DNA"/>
</dbReference>
<proteinExistence type="inferred from homology"/>
<sequence>MLDVRKLVLLRELAIRGTIAAAAEALSFSPSAVSQQLSALERETGVELLRKAGRRVQLTPQAEVLVAATAELLDTLERADVAMQASLGEVTGTIRVAVFQSAALTLMPAALRAMTEAHPGLRIEMAQQEPGQALSDTWAREFDVVLGEEYPAHSAPWLSGLERHDLTSDAVQLALPAEAESPHPLASLDDARTMPWVMEPLGTASRHFAEQLCRVAGFEPDVRYETADLQTQIRLIETGNAVGFMPELVWSGRPTTCRILTPPGAPRRTIFTAHRASASGSPAIAALRGALEASAAAWRASTMVPDAAGASTRASAAAGVSPQVSDAL</sequence>
<dbReference type="InterPro" id="IPR036390">
    <property type="entry name" value="WH_DNA-bd_sf"/>
</dbReference>
<dbReference type="AlphaFoldDB" id="A0A1X9LIU6"/>